<dbReference type="GO" id="GO:0004930">
    <property type="term" value="F:G protein-coupled receptor activity"/>
    <property type="evidence" value="ECO:0007669"/>
    <property type="project" value="UniProtKB-KW"/>
</dbReference>
<evidence type="ECO:0008006" key="8">
    <source>
        <dbReference type="Google" id="ProtNLM"/>
    </source>
</evidence>
<dbReference type="EMBL" id="VSWD01000007">
    <property type="protein sequence ID" value="KAK3098970.1"/>
    <property type="molecule type" value="Genomic_DNA"/>
</dbReference>
<dbReference type="Gene3D" id="1.20.1070.10">
    <property type="entry name" value="Rhodopsin 7-helix transmembrane proteins"/>
    <property type="match status" value="1"/>
</dbReference>
<dbReference type="Proteomes" id="UP001186944">
    <property type="component" value="Unassembled WGS sequence"/>
</dbReference>
<evidence type="ECO:0000256" key="2">
    <source>
        <dbReference type="ARBA" id="ARBA00023040"/>
    </source>
</evidence>
<feature type="transmembrane region" description="Helical" evidence="5">
    <location>
        <begin position="126"/>
        <end position="148"/>
    </location>
</feature>
<organism evidence="6 7">
    <name type="scientific">Pinctada imbricata</name>
    <name type="common">Atlantic pearl-oyster</name>
    <name type="synonym">Pinctada martensii</name>
    <dbReference type="NCBI Taxonomy" id="66713"/>
    <lineage>
        <taxon>Eukaryota</taxon>
        <taxon>Metazoa</taxon>
        <taxon>Spiralia</taxon>
        <taxon>Lophotrochozoa</taxon>
        <taxon>Mollusca</taxon>
        <taxon>Bivalvia</taxon>
        <taxon>Autobranchia</taxon>
        <taxon>Pteriomorphia</taxon>
        <taxon>Pterioida</taxon>
        <taxon>Pterioidea</taxon>
        <taxon>Pteriidae</taxon>
        <taxon>Pinctada</taxon>
    </lineage>
</organism>
<name>A0AA89C854_PINIB</name>
<feature type="non-terminal residue" evidence="6">
    <location>
        <position position="1"/>
    </location>
</feature>
<dbReference type="PANTHER" id="PTHR24243:SF233">
    <property type="entry name" value="THYROTROPIN-RELEASING HORMONE RECEPTOR"/>
    <property type="match status" value="1"/>
</dbReference>
<dbReference type="GO" id="GO:0005886">
    <property type="term" value="C:plasma membrane"/>
    <property type="evidence" value="ECO:0007669"/>
    <property type="project" value="TreeGrafter"/>
</dbReference>
<keyword evidence="5" id="KW-0812">Transmembrane</keyword>
<evidence type="ECO:0000256" key="1">
    <source>
        <dbReference type="ARBA" id="ARBA00004141"/>
    </source>
</evidence>
<keyword evidence="5" id="KW-0472">Membrane</keyword>
<keyword evidence="2" id="KW-0297">G-protein coupled receptor</keyword>
<keyword evidence="5" id="KW-1133">Transmembrane helix</keyword>
<evidence type="ECO:0000256" key="5">
    <source>
        <dbReference type="SAM" id="Phobius"/>
    </source>
</evidence>
<evidence type="ECO:0000313" key="7">
    <source>
        <dbReference type="Proteomes" id="UP001186944"/>
    </source>
</evidence>
<feature type="transmembrane region" description="Helical" evidence="5">
    <location>
        <begin position="72"/>
        <end position="92"/>
    </location>
</feature>
<evidence type="ECO:0000256" key="4">
    <source>
        <dbReference type="ARBA" id="ARBA00023224"/>
    </source>
</evidence>
<reference evidence="6" key="1">
    <citation type="submission" date="2019-08" db="EMBL/GenBank/DDBJ databases">
        <title>The improved chromosome-level genome for the pearl oyster Pinctada fucata martensii using PacBio sequencing and Hi-C.</title>
        <authorList>
            <person name="Zheng Z."/>
        </authorList>
    </citation>
    <scope>NUCLEOTIDE SEQUENCE</scope>
    <source>
        <strain evidence="6">ZZ-2019</strain>
        <tissue evidence="6">Adductor muscle</tissue>
    </source>
</reference>
<gene>
    <name evidence="6" type="ORF">FSP39_024812</name>
</gene>
<feature type="transmembrane region" description="Helical" evidence="5">
    <location>
        <begin position="46"/>
        <end position="65"/>
    </location>
</feature>
<proteinExistence type="predicted"/>
<dbReference type="PANTHER" id="PTHR24243">
    <property type="entry name" value="G-PROTEIN COUPLED RECEPTOR"/>
    <property type="match status" value="1"/>
</dbReference>
<keyword evidence="7" id="KW-1185">Reference proteome</keyword>
<comment type="caution">
    <text evidence="6">The sequence shown here is derived from an EMBL/GenBank/DDBJ whole genome shotgun (WGS) entry which is preliminary data.</text>
</comment>
<dbReference type="SUPFAM" id="SSF81321">
    <property type="entry name" value="Family A G protein-coupled receptor-like"/>
    <property type="match status" value="1"/>
</dbReference>
<protein>
    <recommendedName>
        <fullName evidence="8">G-protein coupled receptors family 1 profile domain-containing protein</fullName>
    </recommendedName>
</protein>
<keyword evidence="3" id="KW-0675">Receptor</keyword>
<sequence>LIQNSTAFANLSNITLHPHDTPKTPTEYIQRFAPLSLTIDRVISPIWYVIGLIGNPITVRIWLCMCKKNSSAVYVGSLAIVHTLFLLLHITMELQVIIEIRKLKSRSPVVTLQNQDSGSSNPTSTVTLLFVSFYLICTLLPASVVYTLQALLPKGNETLTMTEMDTDPTWQTYFTYLTIRKIVEEMCLSNFACYFLIYYFTGQCFRKEVKKLFGCSRKCFHNKKQKDSTTSPGKRSEYTLVSSNGKTACDYQSTLM</sequence>
<comment type="subcellular location">
    <subcellularLocation>
        <location evidence="1">Membrane</location>
        <topology evidence="1">Multi-pass membrane protein</topology>
    </subcellularLocation>
</comment>
<keyword evidence="4" id="KW-0807">Transducer</keyword>
<dbReference type="AlphaFoldDB" id="A0AA89C854"/>
<evidence type="ECO:0000313" key="6">
    <source>
        <dbReference type="EMBL" id="KAK3098970.1"/>
    </source>
</evidence>
<accession>A0AA89C854</accession>
<evidence type="ECO:0000256" key="3">
    <source>
        <dbReference type="ARBA" id="ARBA00023170"/>
    </source>
</evidence>